<dbReference type="OrthoDB" id="2019384at2759"/>
<evidence type="ECO:0000256" key="10">
    <source>
        <dbReference type="SAM" id="SignalP"/>
    </source>
</evidence>
<evidence type="ECO:0000256" key="4">
    <source>
        <dbReference type="ARBA" id="ARBA00022989"/>
    </source>
</evidence>
<dbReference type="InterPro" id="IPR050685">
    <property type="entry name" value="LDLR"/>
</dbReference>
<keyword evidence="11" id="KW-1185">Reference proteome</keyword>
<feature type="disulfide bond" evidence="7">
    <location>
        <begin position="160"/>
        <end position="178"/>
    </location>
</feature>
<gene>
    <name evidence="12" type="primary">LOC111136804</name>
</gene>
<keyword evidence="2 9" id="KW-0812">Transmembrane</keyword>
<dbReference type="PANTHER" id="PTHR24270">
    <property type="entry name" value="LOW-DENSITY LIPOPROTEIN RECEPTOR-RELATED"/>
    <property type="match status" value="1"/>
</dbReference>
<evidence type="ECO:0000256" key="8">
    <source>
        <dbReference type="SAM" id="MobiDB-lite"/>
    </source>
</evidence>
<dbReference type="Proteomes" id="UP000694844">
    <property type="component" value="Chromosome 5"/>
</dbReference>
<dbReference type="Pfam" id="PF00057">
    <property type="entry name" value="Ldl_recept_a"/>
    <property type="match status" value="1"/>
</dbReference>
<accession>A0A8B8EUH6</accession>
<protein>
    <submittedName>
        <fullName evidence="12">Transmembrane protease serine 7-like</fullName>
    </submittedName>
</protein>
<dbReference type="GO" id="GO:0016192">
    <property type="term" value="P:vesicle-mediated transport"/>
    <property type="evidence" value="ECO:0007669"/>
    <property type="project" value="UniProtKB-ARBA"/>
</dbReference>
<keyword evidence="10" id="KW-0732">Signal</keyword>
<keyword evidence="6 7" id="KW-1015">Disulfide bond</keyword>
<dbReference type="GO" id="GO:0005886">
    <property type="term" value="C:plasma membrane"/>
    <property type="evidence" value="ECO:0007669"/>
    <property type="project" value="TreeGrafter"/>
</dbReference>
<evidence type="ECO:0000256" key="7">
    <source>
        <dbReference type="PROSITE-ProRule" id="PRU00124"/>
    </source>
</evidence>
<evidence type="ECO:0000256" key="1">
    <source>
        <dbReference type="ARBA" id="ARBA00004167"/>
    </source>
</evidence>
<proteinExistence type="predicted"/>
<dbReference type="SUPFAM" id="SSF49854">
    <property type="entry name" value="Spermadhesin, CUB domain"/>
    <property type="match status" value="1"/>
</dbReference>
<comment type="caution">
    <text evidence="7">Lacks conserved residue(s) required for the propagation of feature annotation.</text>
</comment>
<evidence type="ECO:0000256" key="5">
    <source>
        <dbReference type="ARBA" id="ARBA00023136"/>
    </source>
</evidence>
<dbReference type="InterPro" id="IPR035914">
    <property type="entry name" value="Sperma_CUB_dom_sf"/>
</dbReference>
<name>A0A8B8EUH6_CRAVI</name>
<keyword evidence="4 9" id="KW-1133">Transmembrane helix</keyword>
<feature type="disulfide bond" evidence="7">
    <location>
        <begin position="153"/>
        <end position="165"/>
    </location>
</feature>
<dbReference type="SUPFAM" id="SSF57424">
    <property type="entry name" value="LDL receptor-like module"/>
    <property type="match status" value="1"/>
</dbReference>
<dbReference type="GeneID" id="111136804"/>
<dbReference type="CDD" id="cd00112">
    <property type="entry name" value="LDLa"/>
    <property type="match status" value="2"/>
</dbReference>
<dbReference type="Gene3D" id="4.10.400.10">
    <property type="entry name" value="Low-density Lipoprotein Receptor"/>
    <property type="match status" value="2"/>
</dbReference>
<feature type="signal peptide" evidence="10">
    <location>
        <begin position="1"/>
        <end position="22"/>
    </location>
</feature>
<evidence type="ECO:0000256" key="2">
    <source>
        <dbReference type="ARBA" id="ARBA00022692"/>
    </source>
</evidence>
<dbReference type="PANTHER" id="PTHR24270:SF62">
    <property type="entry name" value="LOW-DENSITY LIPOPROTEIN RECEPTOR-RELATED PROTEIN 2"/>
    <property type="match status" value="1"/>
</dbReference>
<organism evidence="11 12">
    <name type="scientific">Crassostrea virginica</name>
    <name type="common">Eastern oyster</name>
    <dbReference type="NCBI Taxonomy" id="6565"/>
    <lineage>
        <taxon>Eukaryota</taxon>
        <taxon>Metazoa</taxon>
        <taxon>Spiralia</taxon>
        <taxon>Lophotrochozoa</taxon>
        <taxon>Mollusca</taxon>
        <taxon>Bivalvia</taxon>
        <taxon>Autobranchia</taxon>
        <taxon>Pteriomorphia</taxon>
        <taxon>Ostreida</taxon>
        <taxon>Ostreoidea</taxon>
        <taxon>Ostreidae</taxon>
        <taxon>Crassostrea</taxon>
    </lineage>
</organism>
<keyword evidence="3" id="KW-0677">Repeat</keyword>
<dbReference type="KEGG" id="cvn:111136804"/>
<dbReference type="PRINTS" id="PR00261">
    <property type="entry name" value="LDLRECEPTOR"/>
</dbReference>
<evidence type="ECO:0000313" key="12">
    <source>
        <dbReference type="RefSeq" id="XP_022343630.1"/>
    </source>
</evidence>
<evidence type="ECO:0000256" key="3">
    <source>
        <dbReference type="ARBA" id="ARBA00022737"/>
    </source>
</evidence>
<sequence>MRQSQLCMFVVVLISCSRDLLSANVKERWEDFCGNTTNLNPDQSLTLQGLDSFVVPKCTVRLQTQLGYRLRLNIRYVPDVTGCTHSYLHIGNDAFRTDVDSLTSYKFCDVIWDLEVVSRGNFLWIVYSNPGSVKYSQEKPEINVHVLKEVTSCPDNYFRCSPVQCIPRDQVCDQKIDCQNRRDEYCLSGTSDGGMLHGKPACFECADGHCINPVLPIYDEDFEKPLSFLCDGYNHCADGTDERKDMCYRTKSKVSDLLTCVPKSTRFGINTSVTMWQDRVCDGTPHCLHGQDEESCYTDFTVQFRMNSSVIIILTIAGSLLVAWIACFAYRIRNKRQADPFQDQITSHSHIYQSRDSENPTEMCRLQTVSEEPEKWE</sequence>
<evidence type="ECO:0000313" key="11">
    <source>
        <dbReference type="Proteomes" id="UP000694844"/>
    </source>
</evidence>
<dbReference type="RefSeq" id="XP_022343630.1">
    <property type="nucleotide sequence ID" value="XM_022487922.1"/>
</dbReference>
<dbReference type="SMART" id="SM00192">
    <property type="entry name" value="LDLa"/>
    <property type="match status" value="3"/>
</dbReference>
<dbReference type="InterPro" id="IPR002172">
    <property type="entry name" value="LDrepeatLR_classA_rpt"/>
</dbReference>
<keyword evidence="5 9" id="KW-0472">Membrane</keyword>
<comment type="subcellular location">
    <subcellularLocation>
        <location evidence="1">Membrane</location>
        <topology evidence="1">Single-pass membrane protein</topology>
    </subcellularLocation>
</comment>
<feature type="chain" id="PRO_5034940892" evidence="10">
    <location>
        <begin position="23"/>
        <end position="377"/>
    </location>
</feature>
<dbReference type="AlphaFoldDB" id="A0A8B8EUH6"/>
<feature type="transmembrane region" description="Helical" evidence="9">
    <location>
        <begin position="310"/>
        <end position="330"/>
    </location>
</feature>
<feature type="region of interest" description="Disordered" evidence="8">
    <location>
        <begin position="352"/>
        <end position="377"/>
    </location>
</feature>
<dbReference type="PROSITE" id="PS50068">
    <property type="entry name" value="LDLRA_2"/>
    <property type="match status" value="2"/>
</dbReference>
<evidence type="ECO:0000256" key="9">
    <source>
        <dbReference type="SAM" id="Phobius"/>
    </source>
</evidence>
<evidence type="ECO:0000256" key="6">
    <source>
        <dbReference type="ARBA" id="ARBA00023157"/>
    </source>
</evidence>
<reference evidence="12" key="1">
    <citation type="submission" date="2025-08" db="UniProtKB">
        <authorList>
            <consortium name="RefSeq"/>
        </authorList>
    </citation>
    <scope>IDENTIFICATION</scope>
    <source>
        <tissue evidence="12">Whole sample</tissue>
    </source>
</reference>
<dbReference type="InterPro" id="IPR036055">
    <property type="entry name" value="LDL_receptor-like_sf"/>
</dbReference>
<dbReference type="PROSITE" id="PS51257">
    <property type="entry name" value="PROKAR_LIPOPROTEIN"/>
    <property type="match status" value="1"/>
</dbReference>